<reference evidence="9 10" key="1">
    <citation type="journal article" date="2011" name="J. Bacteriol.">
        <title>Genome sequence of Chthoniobacter flavus Ellin428, an aerobic heterotrophic soil bacterium.</title>
        <authorList>
            <person name="Kant R."/>
            <person name="van Passel M.W."/>
            <person name="Palva A."/>
            <person name="Lucas S."/>
            <person name="Lapidus A."/>
            <person name="Glavina Del Rio T."/>
            <person name="Dalin E."/>
            <person name="Tice H."/>
            <person name="Bruce D."/>
            <person name="Goodwin L."/>
            <person name="Pitluck S."/>
            <person name="Larimer F.W."/>
            <person name="Land M.L."/>
            <person name="Hauser L."/>
            <person name="Sangwan P."/>
            <person name="de Vos W.M."/>
            <person name="Janssen P.H."/>
            <person name="Smidt H."/>
        </authorList>
    </citation>
    <scope>NUCLEOTIDE SEQUENCE [LARGE SCALE GENOMIC DNA]</scope>
    <source>
        <strain evidence="9 10">Ellin428</strain>
    </source>
</reference>
<evidence type="ECO:0000256" key="2">
    <source>
        <dbReference type="ARBA" id="ARBA00022679"/>
    </source>
</evidence>
<feature type="domain" description="Polymerase/histidinol phosphatase N-terminal" evidence="8">
    <location>
        <begin position="6"/>
        <end position="84"/>
    </location>
</feature>
<dbReference type="InterPro" id="IPR040982">
    <property type="entry name" value="DNA_pol3_finger"/>
</dbReference>
<dbReference type="PANTHER" id="PTHR32294:SF4">
    <property type="entry name" value="ERROR-PRONE DNA POLYMERASE"/>
    <property type="match status" value="1"/>
</dbReference>
<evidence type="ECO:0000256" key="6">
    <source>
        <dbReference type="ARBA" id="ARBA00022932"/>
    </source>
</evidence>
<evidence type="ECO:0000256" key="3">
    <source>
        <dbReference type="ARBA" id="ARBA00022695"/>
    </source>
</evidence>
<gene>
    <name evidence="9" type="ORF">CfE428DRAFT_6155</name>
</gene>
<dbReference type="GO" id="GO:0006281">
    <property type="term" value="P:DNA repair"/>
    <property type="evidence" value="ECO:0007669"/>
    <property type="project" value="UniProtKB-KW"/>
</dbReference>
<evidence type="ECO:0000256" key="4">
    <source>
        <dbReference type="ARBA" id="ARBA00022705"/>
    </source>
</evidence>
<dbReference type="InParanoid" id="B4DB64"/>
<dbReference type="EC" id="2.7.7.7" evidence="9"/>
<dbReference type="SMART" id="SM00481">
    <property type="entry name" value="POLIIIAc"/>
    <property type="match status" value="1"/>
</dbReference>
<protein>
    <submittedName>
        <fullName evidence="9">DNA-directed DNA polymerase</fullName>
        <ecNumber evidence="9">2.7.7.7</ecNumber>
    </submittedName>
</protein>
<dbReference type="InterPro" id="IPR016195">
    <property type="entry name" value="Pol/histidinol_Pase-like"/>
</dbReference>
<dbReference type="InterPro" id="IPR003141">
    <property type="entry name" value="Pol/His_phosphatase_N"/>
</dbReference>
<dbReference type="InterPro" id="IPR011708">
    <property type="entry name" value="DNA_pol3_alpha_NTPase_dom"/>
</dbReference>
<keyword evidence="1" id="KW-0963">Cytoplasm</keyword>
<dbReference type="InterPro" id="IPR004805">
    <property type="entry name" value="DnaE2/DnaE/PolC"/>
</dbReference>
<dbReference type="eggNOG" id="COG0587">
    <property type="taxonomic scope" value="Bacteria"/>
</dbReference>
<keyword evidence="5" id="KW-0227">DNA damage</keyword>
<accession>B4DB64</accession>
<evidence type="ECO:0000256" key="7">
    <source>
        <dbReference type="ARBA" id="ARBA00023204"/>
    </source>
</evidence>
<keyword evidence="10" id="KW-1185">Reference proteome</keyword>
<evidence type="ECO:0000259" key="8">
    <source>
        <dbReference type="SMART" id="SM00481"/>
    </source>
</evidence>
<evidence type="ECO:0000256" key="1">
    <source>
        <dbReference type="ARBA" id="ARBA00022490"/>
    </source>
</evidence>
<dbReference type="PANTHER" id="PTHR32294">
    <property type="entry name" value="DNA POLYMERASE III SUBUNIT ALPHA"/>
    <property type="match status" value="1"/>
</dbReference>
<dbReference type="SUPFAM" id="SSF89550">
    <property type="entry name" value="PHP domain-like"/>
    <property type="match status" value="1"/>
</dbReference>
<dbReference type="EMBL" id="ABVL01000035">
    <property type="protein sequence ID" value="EDY16342.1"/>
    <property type="molecule type" value="Genomic_DNA"/>
</dbReference>
<sequence>MKRAYVELHTRSAFSFLRGASLPEQLAERAAELNLPAVALCDRDGVYGAPRFYNKSKEIEAGKEGEEKKSKPRLILGAELTLEDGAVLPVLVESRTGYQNLCRLITQAKLRGTKTDAPVYWSELAEFTEGLVALTGDEEGPIARCLERDDLAGARERVTRLRRAFGDKNVFVEVQRHLQRGEELRIRQLADLAGAERLPLLATNGVQYSIPEQRGVLDVFTCARHHTHLDAAGRLLSANGERYLKSAAQMAKLFTDLPEAIDNTVALAERLHFTLADLGYKFPTFPVPEGESMATYLRKQVLAGARARCRNFNERTLRQIDHELGLIEQLGFCGYFLCIWDLVEFAKKSDIMIQGRGSAANSVVCFSLGITACDPIEYNLLFERFLAEGRNTWPDIDLDLPSGDRRESVIQEVYRRFGKHGAAMTANVITFRGRSAMREIGKALNFSLESIGRFSALFANGDFPHTLDLLAQLTQAGIPKDHPRAEAAAYLYQMIRGLPRHLGQHSGGMIICQNQLSSFIPLENASMPGRVVAQWDKDDCEDLGIIKVDLLGLGMMSVLQETIQLSEQRGHKVELYEVPADDPETYEMIRAADTIGLFQIESRAQMATLPRLKPKCFYDLVVEVAIVRPGPIQGGLMHPYLKRRCNQEEHVYVHKDVEEILRPTLERTLGVPLFQEQMLKMSMDLADFNGSEAEELRRALSFHRSHDRDERGLRQVAQTYERERA</sequence>
<keyword evidence="6 9" id="KW-0239">DNA-directed DNA polymerase</keyword>
<keyword evidence="7" id="KW-0234">DNA repair</keyword>
<keyword evidence="4" id="KW-0235">DNA replication</keyword>
<dbReference type="Proteomes" id="UP000005824">
    <property type="component" value="Unassembled WGS sequence"/>
</dbReference>
<keyword evidence="3 9" id="KW-0548">Nucleotidyltransferase</keyword>
<comment type="caution">
    <text evidence="9">The sequence shown here is derived from an EMBL/GenBank/DDBJ whole genome shotgun (WGS) entry which is preliminary data.</text>
</comment>
<dbReference type="Pfam" id="PF17657">
    <property type="entry name" value="DNA_pol3_finger"/>
    <property type="match status" value="1"/>
</dbReference>
<evidence type="ECO:0000313" key="10">
    <source>
        <dbReference type="Proteomes" id="UP000005824"/>
    </source>
</evidence>
<name>B4DB64_9BACT</name>
<dbReference type="Pfam" id="PF07733">
    <property type="entry name" value="DNA_pol3_alpha"/>
    <property type="match status" value="1"/>
</dbReference>
<dbReference type="InterPro" id="IPR004013">
    <property type="entry name" value="PHP_dom"/>
</dbReference>
<organism evidence="9 10">
    <name type="scientific">Chthoniobacter flavus Ellin428</name>
    <dbReference type="NCBI Taxonomy" id="497964"/>
    <lineage>
        <taxon>Bacteria</taxon>
        <taxon>Pseudomonadati</taxon>
        <taxon>Verrucomicrobiota</taxon>
        <taxon>Spartobacteria</taxon>
        <taxon>Chthoniobacterales</taxon>
        <taxon>Chthoniobacteraceae</taxon>
        <taxon>Chthoniobacter</taxon>
    </lineage>
</organism>
<evidence type="ECO:0000313" key="9">
    <source>
        <dbReference type="EMBL" id="EDY16342.1"/>
    </source>
</evidence>
<proteinExistence type="predicted"/>
<evidence type="ECO:0000256" key="5">
    <source>
        <dbReference type="ARBA" id="ARBA00022763"/>
    </source>
</evidence>
<dbReference type="Pfam" id="PF02811">
    <property type="entry name" value="PHP"/>
    <property type="match status" value="1"/>
</dbReference>
<dbReference type="GO" id="GO:0003887">
    <property type="term" value="F:DNA-directed DNA polymerase activity"/>
    <property type="evidence" value="ECO:0007669"/>
    <property type="project" value="UniProtKB-KW"/>
</dbReference>
<dbReference type="RefSeq" id="WP_006983474.1">
    <property type="nucleotide sequence ID" value="NZ_ABVL01000035.1"/>
</dbReference>
<dbReference type="Gene3D" id="3.20.20.140">
    <property type="entry name" value="Metal-dependent hydrolases"/>
    <property type="match status" value="1"/>
</dbReference>
<dbReference type="STRING" id="497964.CfE428DRAFT_6155"/>
<keyword evidence="2 9" id="KW-0808">Transferase</keyword>
<dbReference type="AlphaFoldDB" id="B4DB64"/>
<dbReference type="NCBIfam" id="TIGR00594">
    <property type="entry name" value="polc"/>
    <property type="match status" value="1"/>
</dbReference>
<dbReference type="GO" id="GO:0006260">
    <property type="term" value="P:DNA replication"/>
    <property type="evidence" value="ECO:0007669"/>
    <property type="project" value="UniProtKB-KW"/>
</dbReference>
<dbReference type="GO" id="GO:0008408">
    <property type="term" value="F:3'-5' exonuclease activity"/>
    <property type="evidence" value="ECO:0007669"/>
    <property type="project" value="InterPro"/>
</dbReference>